<dbReference type="EMBL" id="JAPEUX010000010">
    <property type="protein sequence ID" value="KAJ4344826.1"/>
    <property type="molecule type" value="Genomic_DNA"/>
</dbReference>
<reference evidence="2" key="1">
    <citation type="submission" date="2022-10" db="EMBL/GenBank/DDBJ databases">
        <title>Tapping the CABI collections for fungal endophytes: first genome assemblies for Collariella, Neodidymelliopsis, Ascochyta clinopodiicola, Didymella pomorum, Didymosphaeria variabile, Neocosmospora piperis and Neocucurbitaria cava.</title>
        <authorList>
            <person name="Hill R."/>
        </authorList>
    </citation>
    <scope>NUCLEOTIDE SEQUENCE</scope>
    <source>
        <strain evidence="2">IMI 356815</strain>
    </source>
</reference>
<feature type="compositionally biased region" description="Polar residues" evidence="1">
    <location>
        <begin position="1"/>
        <end position="12"/>
    </location>
</feature>
<evidence type="ECO:0000313" key="2">
    <source>
        <dbReference type="EMBL" id="KAJ4344826.1"/>
    </source>
</evidence>
<organism evidence="2 3">
    <name type="scientific">Didymosphaeria variabile</name>
    <dbReference type="NCBI Taxonomy" id="1932322"/>
    <lineage>
        <taxon>Eukaryota</taxon>
        <taxon>Fungi</taxon>
        <taxon>Dikarya</taxon>
        <taxon>Ascomycota</taxon>
        <taxon>Pezizomycotina</taxon>
        <taxon>Dothideomycetes</taxon>
        <taxon>Pleosporomycetidae</taxon>
        <taxon>Pleosporales</taxon>
        <taxon>Massarineae</taxon>
        <taxon>Didymosphaeriaceae</taxon>
        <taxon>Didymosphaeria</taxon>
    </lineage>
</organism>
<comment type="caution">
    <text evidence="2">The sequence shown here is derived from an EMBL/GenBank/DDBJ whole genome shotgun (WGS) entry which is preliminary data.</text>
</comment>
<protein>
    <submittedName>
        <fullName evidence="2">Uncharacterized protein</fullName>
    </submittedName>
</protein>
<feature type="compositionally biased region" description="Polar residues" evidence="1">
    <location>
        <begin position="21"/>
        <end position="33"/>
    </location>
</feature>
<evidence type="ECO:0000313" key="3">
    <source>
        <dbReference type="Proteomes" id="UP001140513"/>
    </source>
</evidence>
<keyword evidence="3" id="KW-1185">Reference proteome</keyword>
<proteinExistence type="predicted"/>
<sequence length="603" mass="67338">MGSPSQTPQSSRKQLKFNFPGTPSQNAPSTSPEASPGRGALASSMSQHRRPTKGATQKQFQKHFQGLGGDIQLELLQHLPEDVLQGLAHAGDTALANQAKHTQAARFNYQNLTELANHPKARPAQDKQGKEQSLIIPGSFEHLERTNIMNFVQVLALDTNRKDARANVGMAMERLFKMIRPHRLEVLLVLSGMCLEDQGKAAMQVLWLTQRNIRKVVLPPLATACDGIRSEVSGIVQMIKNPNTGAVDGKPEEQEQESKIENLTIFEGTGSKQQVDKFLDAVYRNEPVRTQELNLVGSRINIDNVATRLGPEGLRALNSFGSFNGNSCNGFLGKLLSDGHNLESFTLVDYLSWENFRAPKHMRSIMTNLVPDPADRFVDRPVDGRLLRELLKSSKTLHLFIVDAQSYSNFQPAMLIAALPATIQYFKVVFGYEAYLNYSALGKVIEKCPGMKGLCAFLKCTAKKVQRVRAIEQFVGALRSAKRIELIGVHVAQSRTTDVQELFRVAAMIWTQVRKNELRRVKYVIVSARKSHYTAEQSPSAARYYRSVKDEKCVEVKFLDIPAEDRKVAGLLSGNFGNGMMQWADRCDMAYQPEGPYDRSKDY</sequence>
<name>A0A9W8X9U7_9PLEO</name>
<dbReference type="RefSeq" id="XP_056065278.1">
    <property type="nucleotide sequence ID" value="XM_056221291.1"/>
</dbReference>
<evidence type="ECO:0000256" key="1">
    <source>
        <dbReference type="SAM" id="MobiDB-lite"/>
    </source>
</evidence>
<dbReference type="AlphaFoldDB" id="A0A9W8X9U7"/>
<dbReference type="GeneID" id="80916100"/>
<gene>
    <name evidence="2" type="ORF">N0V89_012570</name>
</gene>
<dbReference type="Proteomes" id="UP001140513">
    <property type="component" value="Unassembled WGS sequence"/>
</dbReference>
<feature type="region of interest" description="Disordered" evidence="1">
    <location>
        <begin position="1"/>
        <end position="59"/>
    </location>
</feature>
<accession>A0A9W8X9U7</accession>